<protein>
    <submittedName>
        <fullName evidence="1">Uncharacterized protein</fullName>
    </submittedName>
</protein>
<dbReference type="RefSeq" id="WP_126041622.1">
    <property type="nucleotide sequence ID" value="NZ_CP034438.1"/>
</dbReference>
<dbReference type="InterPro" id="IPR015943">
    <property type="entry name" value="WD40/YVTN_repeat-like_dom_sf"/>
</dbReference>
<dbReference type="SUPFAM" id="SSF50998">
    <property type="entry name" value="Quinoprotein alcohol dehydrogenase-like"/>
    <property type="match status" value="1"/>
</dbReference>
<evidence type="ECO:0000313" key="2">
    <source>
        <dbReference type="Proteomes" id="UP000270021"/>
    </source>
</evidence>
<dbReference type="AlphaFoldDB" id="A0A3Q8WUK3"/>
<dbReference type="OrthoDB" id="3422572at2"/>
<reference evidence="1 2" key="1">
    <citation type="submission" date="2018-12" db="EMBL/GenBank/DDBJ databases">
        <title>Complete genome sequence of Flaviflexus salsibiostraticola KCTC 33148.</title>
        <authorList>
            <person name="Bae J.-W."/>
        </authorList>
    </citation>
    <scope>NUCLEOTIDE SEQUENCE [LARGE SCALE GENOMIC DNA]</scope>
    <source>
        <strain evidence="1 2">KCTC 33148</strain>
    </source>
</reference>
<sequence>MTSRTPHRRGAALVAAGALLLAACGSQPDIDREVKTEHAEPTIVDTSDMNVPIALDGLEVLDPGWDLPPQFADGIYLSASLDDVLTFEAMTIFGEVLWSTQRPSSFTDFAVTSTSDGMPVAVLLDDGESTSLSAQAYDLRTGESLWGPVDVPGSFEGPGLIFSDEGERFTLDPDDGTMITGPYLAEYSGTLLAAEEEVLSAVDPSGTTLWSVDAGEPTSTEWVGMDGEYALLREGDRGRIIDVATGQTVAESAQSAGVDPATGTLVVRDASALHAYGEGEALWSITVGPETELVSVGGIFAYLREGDAIRVHNVLTGAIAQAYYADGEGTVLVPAHVTPQGAALLFGPDGGYLLAAVPEQPSEAPAP</sequence>
<dbReference type="Gene3D" id="2.130.10.10">
    <property type="entry name" value="YVTN repeat-like/Quinoprotein amine dehydrogenase"/>
    <property type="match status" value="1"/>
</dbReference>
<evidence type="ECO:0000313" key="1">
    <source>
        <dbReference type="EMBL" id="AZN30668.1"/>
    </source>
</evidence>
<dbReference type="Proteomes" id="UP000270021">
    <property type="component" value="Chromosome"/>
</dbReference>
<dbReference type="InterPro" id="IPR011047">
    <property type="entry name" value="Quinoprotein_ADH-like_sf"/>
</dbReference>
<keyword evidence="2" id="KW-1185">Reference proteome</keyword>
<proteinExistence type="predicted"/>
<accession>A0A3Q8WUK3</accession>
<organism evidence="1 2">
    <name type="scientific">Flaviflexus salsibiostraticola</name>
    <dbReference type="NCBI Taxonomy" id="1282737"/>
    <lineage>
        <taxon>Bacteria</taxon>
        <taxon>Bacillati</taxon>
        <taxon>Actinomycetota</taxon>
        <taxon>Actinomycetes</taxon>
        <taxon>Actinomycetales</taxon>
        <taxon>Actinomycetaceae</taxon>
        <taxon>Flaviflexus</taxon>
    </lineage>
</organism>
<dbReference type="KEGG" id="fsl:EJO69_10410"/>
<dbReference type="EMBL" id="CP034438">
    <property type="protein sequence ID" value="AZN30668.1"/>
    <property type="molecule type" value="Genomic_DNA"/>
</dbReference>
<dbReference type="PROSITE" id="PS51257">
    <property type="entry name" value="PROKAR_LIPOPROTEIN"/>
    <property type="match status" value="1"/>
</dbReference>
<name>A0A3Q8WUK3_9ACTO</name>
<gene>
    <name evidence="1" type="ORF">EJO69_10410</name>
</gene>